<dbReference type="GO" id="GO:0003677">
    <property type="term" value="F:DNA binding"/>
    <property type="evidence" value="ECO:0007669"/>
    <property type="project" value="UniProtKB-KW"/>
</dbReference>
<dbReference type="InterPro" id="IPR015300">
    <property type="entry name" value="DNA-bd_pseudobarrel_sf"/>
</dbReference>
<evidence type="ECO:0000256" key="5">
    <source>
        <dbReference type="ARBA" id="ARBA00023242"/>
    </source>
</evidence>
<evidence type="ECO:0000256" key="3">
    <source>
        <dbReference type="ARBA" id="ARBA00023125"/>
    </source>
</evidence>
<dbReference type="EMBL" id="BKCJ010009404">
    <property type="protein sequence ID" value="GEU86795.1"/>
    <property type="molecule type" value="Genomic_DNA"/>
</dbReference>
<comment type="subcellular location">
    <subcellularLocation>
        <location evidence="1">Nucleus</location>
    </subcellularLocation>
</comment>
<dbReference type="Pfam" id="PF03754">
    <property type="entry name" value="At2g31720-like"/>
    <property type="match status" value="1"/>
</dbReference>
<feature type="domain" description="TF-B3" evidence="6">
    <location>
        <begin position="256"/>
        <end position="365"/>
    </location>
</feature>
<sequence length="365" mass="42002">MAPKTYKPAKITKAKAKERRCKKNIAVFLSLVGFRDDNPKVTTEILQARLHEIKRREAKSAKKIIFKFSGKISCVMTRQHHPITTSVHAEPLPSQSDYDNLTLKDSRNKIQGCQRYDEKSVDSDDQSVKDMMKKDSRIACSEMIKAFEADQSVDKVTKKDSRNVCSEMIKGFEVDQSVDKVTKKDSRSACSVLIKGFEFDQSVNKVTKKDSRKVCSLLIKGFECAQSIDKDMEKDSKNLKDFIESIGGTKVEFVMEKKLTKTDVTKSQGRLLIPKLQVKNDVFLTEDEENKLRINKERIEVRVLDPEKRTFTMNLGIWCMIKSENYVLKSGWNQVVDMNKLKENMIIRVWSFRANQQMSFAIVRV</sequence>
<organism evidence="7">
    <name type="scientific">Tanacetum cinerariifolium</name>
    <name type="common">Dalmatian daisy</name>
    <name type="synonym">Chrysanthemum cinerariifolium</name>
    <dbReference type="NCBI Taxonomy" id="118510"/>
    <lineage>
        <taxon>Eukaryota</taxon>
        <taxon>Viridiplantae</taxon>
        <taxon>Streptophyta</taxon>
        <taxon>Embryophyta</taxon>
        <taxon>Tracheophyta</taxon>
        <taxon>Spermatophyta</taxon>
        <taxon>Magnoliopsida</taxon>
        <taxon>eudicotyledons</taxon>
        <taxon>Gunneridae</taxon>
        <taxon>Pentapetalae</taxon>
        <taxon>asterids</taxon>
        <taxon>campanulids</taxon>
        <taxon>Asterales</taxon>
        <taxon>Asteraceae</taxon>
        <taxon>Asteroideae</taxon>
        <taxon>Anthemideae</taxon>
        <taxon>Anthemidinae</taxon>
        <taxon>Tanacetum</taxon>
    </lineage>
</organism>
<dbReference type="AlphaFoldDB" id="A0A6L2NQC3"/>
<dbReference type="Gene3D" id="2.40.330.10">
    <property type="entry name" value="DNA-binding pseudobarrel domain"/>
    <property type="match status" value="1"/>
</dbReference>
<protein>
    <submittedName>
        <fullName evidence="7">B3 domain-containing protein, DNA-binding pseudobarrel domain protein</fullName>
    </submittedName>
</protein>
<dbReference type="CDD" id="cd10017">
    <property type="entry name" value="B3_DNA"/>
    <property type="match status" value="1"/>
</dbReference>
<dbReference type="PANTHER" id="PTHR31541">
    <property type="entry name" value="B3 DOMAIN PLANT PROTEIN-RELATED"/>
    <property type="match status" value="1"/>
</dbReference>
<dbReference type="SUPFAM" id="SSF101936">
    <property type="entry name" value="DNA-binding pseudobarrel domain"/>
    <property type="match status" value="1"/>
</dbReference>
<keyword evidence="2" id="KW-0805">Transcription regulation</keyword>
<reference evidence="7" key="1">
    <citation type="journal article" date="2019" name="Sci. Rep.">
        <title>Draft genome of Tanacetum cinerariifolium, the natural source of mosquito coil.</title>
        <authorList>
            <person name="Yamashiro T."/>
            <person name="Shiraishi A."/>
            <person name="Satake H."/>
            <person name="Nakayama K."/>
        </authorList>
    </citation>
    <scope>NUCLEOTIDE SEQUENCE</scope>
</reference>
<evidence type="ECO:0000313" key="7">
    <source>
        <dbReference type="EMBL" id="GEU86795.1"/>
    </source>
</evidence>
<keyword evidence="3 7" id="KW-0238">DNA-binding</keyword>
<dbReference type="InterPro" id="IPR005508">
    <property type="entry name" value="At2g31720-like"/>
</dbReference>
<keyword evidence="5" id="KW-0539">Nucleus</keyword>
<keyword evidence="4" id="KW-0804">Transcription</keyword>
<dbReference type="PROSITE" id="PS50863">
    <property type="entry name" value="B3"/>
    <property type="match status" value="1"/>
</dbReference>
<comment type="caution">
    <text evidence="7">The sequence shown here is derived from an EMBL/GenBank/DDBJ whole genome shotgun (WGS) entry which is preliminary data.</text>
</comment>
<name>A0A6L2NQC3_TANCI</name>
<evidence type="ECO:0000256" key="2">
    <source>
        <dbReference type="ARBA" id="ARBA00023015"/>
    </source>
</evidence>
<evidence type="ECO:0000256" key="4">
    <source>
        <dbReference type="ARBA" id="ARBA00023163"/>
    </source>
</evidence>
<evidence type="ECO:0000259" key="6">
    <source>
        <dbReference type="PROSITE" id="PS50863"/>
    </source>
</evidence>
<dbReference type="GO" id="GO:0005634">
    <property type="term" value="C:nucleus"/>
    <property type="evidence" value="ECO:0007669"/>
    <property type="project" value="UniProtKB-SubCell"/>
</dbReference>
<evidence type="ECO:0000256" key="1">
    <source>
        <dbReference type="ARBA" id="ARBA00004123"/>
    </source>
</evidence>
<dbReference type="PANTHER" id="PTHR31541:SF25">
    <property type="entry name" value="GAMMA-GLIADIN B"/>
    <property type="match status" value="1"/>
</dbReference>
<dbReference type="InterPro" id="IPR003340">
    <property type="entry name" value="B3_DNA-bd"/>
</dbReference>
<gene>
    <name evidence="7" type="ORF">Tci_058773</name>
</gene>
<proteinExistence type="predicted"/>
<accession>A0A6L2NQC3</accession>